<dbReference type="GeneID" id="126885958"/>
<dbReference type="Proteomes" id="UP001652700">
    <property type="component" value="Unplaced"/>
</dbReference>
<feature type="domain" description="PiggyBac transposable element-derived protein" evidence="2">
    <location>
        <begin position="108"/>
        <end position="463"/>
    </location>
</feature>
<protein>
    <recommendedName>
        <fullName evidence="2">PiggyBac transposable element-derived protein domain-containing protein</fullName>
    </recommendedName>
</protein>
<dbReference type="Pfam" id="PF13843">
    <property type="entry name" value="DDE_Tnp_1_7"/>
    <property type="match status" value="1"/>
</dbReference>
<evidence type="ECO:0000313" key="3">
    <source>
        <dbReference type="EnsemblMetazoa" id="XP_050508741.1"/>
    </source>
</evidence>
<sequence>MAVYFDNKTGKRVPLTHDLALELLNDGNESEIEDLHDENDDAFEIQTFENDSDDQEIEETVLDEKPVLDEEPVSSTSSSKERRQWKDTTFQQKNHEYPKSTPKPIRNAMEYFSDYLNDGFFDLAANCTNNYFMRKTGRMLNTNSEEIKKLIGIHLIMGCVPYPRLHMYWRQGIQLHMVSSQMSRDRFKTLRTALHIVDEDIAPEGNTNVLWKVQPIITAVKRACDRLERRPGNYSIDEQIIPFCERCPNGLRQVVKNKPRPQGLKVFVATTSDGLMIDFEVYQGARTPFPDKSLGVSAAVILHLSKSIPPGSCVYFDRYFSSIPLIERLSQMKLHGTATLMMNRLPERRKIPFKEDRCMKRGESQQFMCGDLVVVKWKDNKSVVMVSNCTSADNKVNVNRWDKTSKPYIQVSMPKLIHNYNTNMGGVDVLDQGMEYYRTFMKTKKWTLKVILHFIDLCVVNAWRLYITEAINAHIPKKRIQDLLEFRLEVADGLIGTKTKNPSSTSEDTESMDIDPVVNQKRYRPANNPSDSMRYDCYEHFPIFDEIPAPRTCRFENCSSRSKIRCEKCNVYLCLSRNKSCFRDYHKK</sequence>
<dbReference type="RefSeq" id="XP_050508741.1">
    <property type="nucleotide sequence ID" value="XM_050652784.1"/>
</dbReference>
<feature type="region of interest" description="Disordered" evidence="1">
    <location>
        <begin position="48"/>
        <end position="102"/>
    </location>
</feature>
<reference evidence="3" key="1">
    <citation type="submission" date="2025-05" db="UniProtKB">
        <authorList>
            <consortium name="EnsemblMetazoa"/>
        </authorList>
    </citation>
    <scope>IDENTIFICATION</scope>
</reference>
<feature type="region of interest" description="Disordered" evidence="1">
    <location>
        <begin position="497"/>
        <end position="527"/>
    </location>
</feature>
<dbReference type="CDD" id="cd19757">
    <property type="entry name" value="Bbox1"/>
    <property type="match status" value="1"/>
</dbReference>
<evidence type="ECO:0000256" key="1">
    <source>
        <dbReference type="SAM" id="MobiDB-lite"/>
    </source>
</evidence>
<dbReference type="PANTHER" id="PTHR47272">
    <property type="entry name" value="DDE_TNP_1_7 DOMAIN-CONTAINING PROTEIN"/>
    <property type="match status" value="1"/>
</dbReference>
<accession>A0ABM5KEW7</accession>
<dbReference type="EnsemblMetazoa" id="XM_050652784.1">
    <property type="protein sequence ID" value="XP_050508741.1"/>
    <property type="gene ID" value="LOC126885958"/>
</dbReference>
<dbReference type="PANTHER" id="PTHR47272:SF2">
    <property type="entry name" value="PIGGYBAC TRANSPOSABLE ELEMENT-DERIVED PROTEIN 3-LIKE"/>
    <property type="match status" value="1"/>
</dbReference>
<evidence type="ECO:0000259" key="2">
    <source>
        <dbReference type="Pfam" id="PF13843"/>
    </source>
</evidence>
<name>A0ABM5KEW7_DIAVI</name>
<proteinExistence type="predicted"/>
<evidence type="ECO:0000313" key="4">
    <source>
        <dbReference type="Proteomes" id="UP001652700"/>
    </source>
</evidence>
<keyword evidence="4" id="KW-1185">Reference proteome</keyword>
<organism evidence="3 4">
    <name type="scientific">Diabrotica virgifera virgifera</name>
    <name type="common">western corn rootworm</name>
    <dbReference type="NCBI Taxonomy" id="50390"/>
    <lineage>
        <taxon>Eukaryota</taxon>
        <taxon>Metazoa</taxon>
        <taxon>Ecdysozoa</taxon>
        <taxon>Arthropoda</taxon>
        <taxon>Hexapoda</taxon>
        <taxon>Insecta</taxon>
        <taxon>Pterygota</taxon>
        <taxon>Neoptera</taxon>
        <taxon>Endopterygota</taxon>
        <taxon>Coleoptera</taxon>
        <taxon>Polyphaga</taxon>
        <taxon>Cucujiformia</taxon>
        <taxon>Chrysomeloidea</taxon>
        <taxon>Chrysomelidae</taxon>
        <taxon>Galerucinae</taxon>
        <taxon>Diabroticina</taxon>
        <taxon>Diabroticites</taxon>
        <taxon>Diabrotica</taxon>
    </lineage>
</organism>
<dbReference type="InterPro" id="IPR029526">
    <property type="entry name" value="PGBD"/>
</dbReference>
<feature type="compositionally biased region" description="Acidic residues" evidence="1">
    <location>
        <begin position="50"/>
        <end position="61"/>
    </location>
</feature>